<evidence type="ECO:0000256" key="13">
    <source>
        <dbReference type="ARBA" id="ARBA00037649"/>
    </source>
</evidence>
<evidence type="ECO:0000256" key="10">
    <source>
        <dbReference type="ARBA" id="ARBA00023277"/>
    </source>
</evidence>
<accession>A0A9P4IP09</accession>
<dbReference type="OrthoDB" id="68336at2759"/>
<evidence type="ECO:0000256" key="11">
    <source>
        <dbReference type="ARBA" id="ARBA00023316"/>
    </source>
</evidence>
<dbReference type="PANTHER" id="PTHR16631">
    <property type="entry name" value="GLUCAN 1,3-BETA-GLUCOSIDASE"/>
    <property type="match status" value="1"/>
</dbReference>
<keyword evidence="11" id="KW-0961">Cell wall biogenesis/degradation</keyword>
<dbReference type="AlphaFoldDB" id="A0A9P4IP09"/>
<evidence type="ECO:0000256" key="5">
    <source>
        <dbReference type="ARBA" id="ARBA00022475"/>
    </source>
</evidence>
<keyword evidence="7" id="KW-0735">Signal-anchor</keyword>
<evidence type="ECO:0000256" key="1">
    <source>
        <dbReference type="ARBA" id="ARBA00000382"/>
    </source>
</evidence>
<keyword evidence="8" id="KW-0472">Membrane</keyword>
<dbReference type="InterPro" id="IPR050732">
    <property type="entry name" value="Beta-glucan_modifiers"/>
</dbReference>
<reference evidence="16" key="1">
    <citation type="journal article" date="2020" name="Stud. Mycol.">
        <title>101 Dothideomycetes genomes: a test case for predicting lifestyles and emergence of pathogens.</title>
        <authorList>
            <person name="Haridas S."/>
            <person name="Albert R."/>
            <person name="Binder M."/>
            <person name="Bloem J."/>
            <person name="Labutti K."/>
            <person name="Salamov A."/>
            <person name="Andreopoulos B."/>
            <person name="Baker S."/>
            <person name="Barry K."/>
            <person name="Bills G."/>
            <person name="Bluhm B."/>
            <person name="Cannon C."/>
            <person name="Castanera R."/>
            <person name="Culley D."/>
            <person name="Daum C."/>
            <person name="Ezra D."/>
            <person name="Gonzalez J."/>
            <person name="Henrissat B."/>
            <person name="Kuo A."/>
            <person name="Liang C."/>
            <person name="Lipzen A."/>
            <person name="Lutzoni F."/>
            <person name="Magnuson J."/>
            <person name="Mondo S."/>
            <person name="Nolan M."/>
            <person name="Ohm R."/>
            <person name="Pangilinan J."/>
            <person name="Park H.-J."/>
            <person name="Ramirez L."/>
            <person name="Alfaro M."/>
            <person name="Sun H."/>
            <person name="Tritt A."/>
            <person name="Yoshinaga Y."/>
            <person name="Zwiers L.-H."/>
            <person name="Turgeon B."/>
            <person name="Goodwin S."/>
            <person name="Spatafora J."/>
            <person name="Crous P."/>
            <person name="Grigoriev I."/>
        </authorList>
    </citation>
    <scope>NUCLEOTIDE SEQUENCE</scope>
    <source>
        <strain evidence="16">CBS 133067</strain>
    </source>
</reference>
<keyword evidence="10" id="KW-0119">Carbohydrate metabolism</keyword>
<evidence type="ECO:0000313" key="16">
    <source>
        <dbReference type="EMBL" id="KAF2104639.1"/>
    </source>
</evidence>
<evidence type="ECO:0000256" key="12">
    <source>
        <dbReference type="ARBA" id="ARBA00023326"/>
    </source>
</evidence>
<gene>
    <name evidence="16" type="ORF">NA57DRAFT_30483</name>
</gene>
<protein>
    <recommendedName>
        <fullName evidence="4">glucan endo-1,3-beta-D-glucosidase</fullName>
        <ecNumber evidence="4">3.2.1.39</ecNumber>
    </recommendedName>
    <alternativeName>
        <fullName evidence="15">Endo-1,3-beta-glucanase btgC</fullName>
    </alternativeName>
    <alternativeName>
        <fullName evidence="14">Laminarinase btgC</fullName>
    </alternativeName>
</protein>
<dbReference type="GO" id="GO:0009277">
    <property type="term" value="C:fungal-type cell wall"/>
    <property type="evidence" value="ECO:0007669"/>
    <property type="project" value="TreeGrafter"/>
</dbReference>
<dbReference type="SUPFAM" id="SSF51445">
    <property type="entry name" value="(Trans)glycosidases"/>
    <property type="match status" value="1"/>
</dbReference>
<keyword evidence="5" id="KW-1003">Cell membrane</keyword>
<name>A0A9P4IP09_9PEZI</name>
<evidence type="ECO:0000256" key="3">
    <source>
        <dbReference type="ARBA" id="ARBA00008773"/>
    </source>
</evidence>
<keyword evidence="7" id="KW-0812">Transmembrane</keyword>
<dbReference type="GO" id="GO:0009986">
    <property type="term" value="C:cell surface"/>
    <property type="evidence" value="ECO:0007669"/>
    <property type="project" value="TreeGrafter"/>
</dbReference>
<evidence type="ECO:0000256" key="2">
    <source>
        <dbReference type="ARBA" id="ARBA00004401"/>
    </source>
</evidence>
<evidence type="ECO:0000256" key="7">
    <source>
        <dbReference type="ARBA" id="ARBA00022968"/>
    </source>
</evidence>
<comment type="caution">
    <text evidence="16">The sequence shown here is derived from an EMBL/GenBank/DDBJ whole genome shotgun (WGS) entry which is preliminary data.</text>
</comment>
<dbReference type="EMBL" id="ML978121">
    <property type="protein sequence ID" value="KAF2104639.1"/>
    <property type="molecule type" value="Genomic_DNA"/>
</dbReference>
<evidence type="ECO:0000256" key="8">
    <source>
        <dbReference type="ARBA" id="ARBA00023136"/>
    </source>
</evidence>
<dbReference type="PANTHER" id="PTHR16631:SF17">
    <property type="entry name" value="GLUCAN ENDO-1,3-BETA-GLUCOSIDASE BTGC"/>
    <property type="match status" value="1"/>
</dbReference>
<dbReference type="EC" id="3.2.1.39" evidence="4"/>
<evidence type="ECO:0000256" key="15">
    <source>
        <dbReference type="ARBA" id="ARBA00043078"/>
    </source>
</evidence>
<sequence length="312" mass="34368">MNNKDLHRVFPGIDYTPINTQYPACLTNPPSQNNITRDMAVLSQLTNTLRLYGTDCNQTAMVIHSIQQLQLTDMKVWLGVWLGNNDTTNDRQLSDMYSLLDTYGADPFVGVAVGNEVLFRKDLTAAQLGTILTGVKQNLTEKKIDLPVATSDLGSNWNAQLASEVDVVMANVHPFFAGTPADQAAAWTWSFWQENDVAVASDKKNIISEVGWPSGGGNDCGTTVPVCPTKTAGSVAGISELNEFMSEWVCQSLANGTDYFWFEAFDEPWKVIYNTPSKGQNWEDKWGLMDVNRNVKAGVQIPDCGGKTVSRR</sequence>
<dbReference type="Proteomes" id="UP000799772">
    <property type="component" value="Unassembled WGS sequence"/>
</dbReference>
<evidence type="ECO:0000256" key="6">
    <source>
        <dbReference type="ARBA" id="ARBA00022801"/>
    </source>
</evidence>
<comment type="catalytic activity">
    <reaction evidence="1">
        <text>Hydrolysis of (1-&gt;3)-beta-D-glucosidic linkages in (1-&gt;3)-beta-D-glucans.</text>
        <dbReference type="EC" id="3.2.1.39"/>
    </reaction>
</comment>
<evidence type="ECO:0000256" key="4">
    <source>
        <dbReference type="ARBA" id="ARBA00012780"/>
    </source>
</evidence>
<dbReference type="InterPro" id="IPR017853">
    <property type="entry name" value="GH"/>
</dbReference>
<comment type="subcellular location">
    <subcellularLocation>
        <location evidence="2">Cell membrane</location>
        <topology evidence="2">Single-pass type II membrane protein</topology>
    </subcellularLocation>
</comment>
<dbReference type="GO" id="GO:0000272">
    <property type="term" value="P:polysaccharide catabolic process"/>
    <property type="evidence" value="ECO:0007669"/>
    <property type="project" value="UniProtKB-KW"/>
</dbReference>
<comment type="similarity">
    <text evidence="3">Belongs to the glycosyl hydrolase 17 family.</text>
</comment>
<keyword evidence="17" id="KW-1185">Reference proteome</keyword>
<keyword evidence="9" id="KW-0325">Glycoprotein</keyword>
<evidence type="ECO:0000256" key="9">
    <source>
        <dbReference type="ARBA" id="ARBA00023180"/>
    </source>
</evidence>
<dbReference type="GO" id="GO:0005576">
    <property type="term" value="C:extracellular region"/>
    <property type="evidence" value="ECO:0007669"/>
    <property type="project" value="TreeGrafter"/>
</dbReference>
<dbReference type="GO" id="GO:0071555">
    <property type="term" value="P:cell wall organization"/>
    <property type="evidence" value="ECO:0007669"/>
    <property type="project" value="UniProtKB-KW"/>
</dbReference>
<keyword evidence="12" id="KW-0624">Polysaccharide degradation</keyword>
<proteinExistence type="inferred from homology"/>
<organism evidence="16 17">
    <name type="scientific">Rhizodiscina lignyota</name>
    <dbReference type="NCBI Taxonomy" id="1504668"/>
    <lineage>
        <taxon>Eukaryota</taxon>
        <taxon>Fungi</taxon>
        <taxon>Dikarya</taxon>
        <taxon>Ascomycota</taxon>
        <taxon>Pezizomycotina</taxon>
        <taxon>Dothideomycetes</taxon>
        <taxon>Pleosporomycetidae</taxon>
        <taxon>Aulographales</taxon>
        <taxon>Rhizodiscinaceae</taxon>
        <taxon>Rhizodiscina</taxon>
    </lineage>
</organism>
<dbReference type="FunFam" id="3.20.20.80:FF:000151">
    <property type="entry name" value="Glucan endo-1,3-beta-glucosidase btgC"/>
    <property type="match status" value="1"/>
</dbReference>
<dbReference type="GO" id="GO:0005886">
    <property type="term" value="C:plasma membrane"/>
    <property type="evidence" value="ECO:0007669"/>
    <property type="project" value="UniProtKB-SubCell"/>
</dbReference>
<dbReference type="GO" id="GO:0042973">
    <property type="term" value="F:glucan endo-1,3-beta-D-glucosidase activity"/>
    <property type="evidence" value="ECO:0007669"/>
    <property type="project" value="UniProtKB-EC"/>
</dbReference>
<comment type="function">
    <text evidence="13">Glucanases play a role in cell expansion during growth, in cell-cell fusion during mating, and in spore release during sporulation. This enzyme may be involved in beta-glucan degradation. Active on laminarin and lichenan.</text>
</comment>
<evidence type="ECO:0000313" key="17">
    <source>
        <dbReference type="Proteomes" id="UP000799772"/>
    </source>
</evidence>
<keyword evidence="6 16" id="KW-0378">Hydrolase</keyword>
<evidence type="ECO:0000256" key="14">
    <source>
        <dbReference type="ARBA" id="ARBA00042373"/>
    </source>
</evidence>
<dbReference type="Gene3D" id="3.20.20.80">
    <property type="entry name" value="Glycosidases"/>
    <property type="match status" value="1"/>
</dbReference>